<evidence type="ECO:0000256" key="4">
    <source>
        <dbReference type="ARBA" id="ARBA00022490"/>
    </source>
</evidence>
<keyword evidence="4 12" id="KW-0963">Cytoplasm</keyword>
<dbReference type="Proteomes" id="UP000430975">
    <property type="component" value="Unassembled WGS sequence"/>
</dbReference>
<dbReference type="PANTHER" id="PTHR32182">
    <property type="entry name" value="DNA REPLICATION AND REPAIR PROTEIN RECF"/>
    <property type="match status" value="1"/>
</dbReference>
<dbReference type="EMBL" id="WJQS01000008">
    <property type="protein sequence ID" value="MRI86032.1"/>
    <property type="molecule type" value="Genomic_DNA"/>
</dbReference>
<evidence type="ECO:0000256" key="8">
    <source>
        <dbReference type="ARBA" id="ARBA00022840"/>
    </source>
</evidence>
<dbReference type="Gene3D" id="1.20.1050.90">
    <property type="entry name" value="RecF/RecN/SMC, N-terminal domain"/>
    <property type="match status" value="1"/>
</dbReference>
<evidence type="ECO:0000256" key="10">
    <source>
        <dbReference type="ARBA" id="ARBA00023204"/>
    </source>
</evidence>
<evidence type="ECO:0000256" key="1">
    <source>
        <dbReference type="ARBA" id="ARBA00004496"/>
    </source>
</evidence>
<dbReference type="PROSITE" id="PS00618">
    <property type="entry name" value="RECF_2"/>
    <property type="match status" value="1"/>
</dbReference>
<reference evidence="16 18" key="1">
    <citation type="submission" date="2019-11" db="EMBL/GenBank/DDBJ databases">
        <title>Characterisation of Fundicoccus ignavus gen. nov. sp. nov., a novel genus of the family Aerococcaceae from bulk tank milk.</title>
        <authorList>
            <person name="Siebert A."/>
            <person name="Huptas C."/>
            <person name="Wenning M."/>
            <person name="Scherer S."/>
            <person name="Doll E.V."/>
        </authorList>
    </citation>
    <scope>NUCLEOTIDE SEQUENCE [LARGE SCALE GENOMIC DNA]</scope>
    <source>
        <strain evidence="16 18">DSM 109652</strain>
    </source>
</reference>
<dbReference type="GO" id="GO:0005524">
    <property type="term" value="F:ATP binding"/>
    <property type="evidence" value="ECO:0007669"/>
    <property type="project" value="UniProtKB-UniRule"/>
</dbReference>
<protein>
    <recommendedName>
        <fullName evidence="3 12">DNA replication and repair protein RecF</fullName>
    </recommendedName>
</protein>
<keyword evidence="6 12" id="KW-0547">Nucleotide-binding</keyword>
<gene>
    <name evidence="12 15" type="primary">recF</name>
    <name evidence="16" type="ORF">GF867_10295</name>
    <name evidence="15" type="ORF">GIY09_09170</name>
</gene>
<dbReference type="InterPro" id="IPR018078">
    <property type="entry name" value="DNA-binding_RecF_CS"/>
</dbReference>
<comment type="caution">
    <text evidence="15">The sequence shown here is derived from an EMBL/GenBank/DDBJ whole genome shotgun (WGS) entry which is preliminary data.</text>
</comment>
<keyword evidence="10 12" id="KW-0234">DNA repair</keyword>
<reference evidence="15 17" key="2">
    <citation type="submission" date="2019-11" db="EMBL/GenBank/DDBJ databases">
        <title>Characterisation of Fundicoccus ignavus gen. nov. sp. nov., a novel genus of the family Aerococcaceae isolated from bulk tank milk.</title>
        <authorList>
            <person name="Siebert A."/>
            <person name="Huptas C."/>
            <person name="Wenning M."/>
            <person name="Scherer S."/>
            <person name="Doll E.V."/>
        </authorList>
    </citation>
    <scope>NUCLEOTIDE SEQUENCE [LARGE SCALE GENOMIC DNA]</scope>
    <source>
        <strain evidence="15 17">WS4759</strain>
    </source>
</reference>
<evidence type="ECO:0000256" key="11">
    <source>
        <dbReference type="ARBA" id="ARBA00023236"/>
    </source>
</evidence>
<dbReference type="InterPro" id="IPR001238">
    <property type="entry name" value="DNA-binding_RecF"/>
</dbReference>
<keyword evidence="9 12" id="KW-0238">DNA-binding</keyword>
<comment type="subcellular location">
    <subcellularLocation>
        <location evidence="1 12 13">Cytoplasm</location>
    </subcellularLocation>
</comment>
<evidence type="ECO:0000256" key="6">
    <source>
        <dbReference type="ARBA" id="ARBA00022741"/>
    </source>
</evidence>
<dbReference type="InterPro" id="IPR003395">
    <property type="entry name" value="RecF/RecN/SMC_N"/>
</dbReference>
<dbReference type="InterPro" id="IPR042174">
    <property type="entry name" value="RecF_2"/>
</dbReference>
<evidence type="ECO:0000313" key="18">
    <source>
        <dbReference type="Proteomes" id="UP000440066"/>
    </source>
</evidence>
<evidence type="ECO:0000259" key="14">
    <source>
        <dbReference type="Pfam" id="PF02463"/>
    </source>
</evidence>
<evidence type="ECO:0000256" key="3">
    <source>
        <dbReference type="ARBA" id="ARBA00020170"/>
    </source>
</evidence>
<dbReference type="AlphaFoldDB" id="A0A6I2GJN1"/>
<keyword evidence="17" id="KW-1185">Reference proteome</keyword>
<comment type="function">
    <text evidence="12 13">The RecF protein is involved in DNA metabolism; it is required for DNA replication and normal SOS inducibility. RecF binds preferentially to single-stranded, linear DNA. It also seems to bind ATP.</text>
</comment>
<dbReference type="GO" id="GO:0006302">
    <property type="term" value="P:double-strand break repair"/>
    <property type="evidence" value="ECO:0007669"/>
    <property type="project" value="TreeGrafter"/>
</dbReference>
<evidence type="ECO:0000256" key="9">
    <source>
        <dbReference type="ARBA" id="ARBA00023125"/>
    </source>
</evidence>
<dbReference type="SUPFAM" id="SSF52540">
    <property type="entry name" value="P-loop containing nucleoside triphosphate hydrolases"/>
    <property type="match status" value="1"/>
</dbReference>
<name>A0A6I2GJN1_9LACT</name>
<evidence type="ECO:0000256" key="13">
    <source>
        <dbReference type="RuleBase" id="RU000578"/>
    </source>
</evidence>
<feature type="domain" description="RecF/RecN/SMC N-terminal" evidence="14">
    <location>
        <begin position="3"/>
        <end position="346"/>
    </location>
</feature>
<evidence type="ECO:0000256" key="12">
    <source>
        <dbReference type="HAMAP-Rule" id="MF_00365"/>
    </source>
</evidence>
<dbReference type="RefSeq" id="WP_153833015.1">
    <property type="nucleotide sequence ID" value="NZ_WJQS01000008.1"/>
</dbReference>
<keyword evidence="8 12" id="KW-0067">ATP-binding</keyword>
<sequence>MKIKELALTNYRNYQELSLTFGDGLTIITGENAQGKTNLLEAIFLLSLAKSHRTNHDQELIQWEEELATLQATITTEHFEFPLELILNKKGKIAKLNHIEQSKLSHFIGKFNVILFAPEDLQLIKGSPSLRRKFIDSELGQSHPVYLQELLSYQRILKQRNAYLKQYGRTSQFDDIYFEILTEQLVEKATLVIKYRVKFIEELERIAEPIHRDLSNQREQLKIIYQSSSSKLEYNDLKDIEAQLLALFKQALNREKEQGITVYGPHRDDIIFYINDKKAQFFGSQGQQRTIVLSIKLAELELFHNMTGEYPVLLLDDVLSELDDNRQMILMSHIEDKVQTFLTTASIEGIKLHELKNADILYVEKGQISRGESA</sequence>
<dbReference type="CDD" id="cd03242">
    <property type="entry name" value="ABC_RecF"/>
    <property type="match status" value="1"/>
</dbReference>
<dbReference type="PROSITE" id="PS00617">
    <property type="entry name" value="RECF_1"/>
    <property type="match status" value="1"/>
</dbReference>
<keyword evidence="5 12" id="KW-0235">DNA replication</keyword>
<proteinExistence type="inferred from homology"/>
<dbReference type="NCBIfam" id="TIGR00611">
    <property type="entry name" value="recf"/>
    <property type="match status" value="1"/>
</dbReference>
<comment type="similarity">
    <text evidence="2 12 13">Belongs to the RecF family.</text>
</comment>
<dbReference type="HAMAP" id="MF_00365">
    <property type="entry name" value="RecF"/>
    <property type="match status" value="1"/>
</dbReference>
<dbReference type="Proteomes" id="UP000440066">
    <property type="component" value="Unassembled WGS sequence"/>
</dbReference>
<organism evidence="15 17">
    <name type="scientific">Fundicoccus ignavus</name>
    <dbReference type="NCBI Taxonomy" id="2664442"/>
    <lineage>
        <taxon>Bacteria</taxon>
        <taxon>Bacillati</taxon>
        <taxon>Bacillota</taxon>
        <taxon>Bacilli</taxon>
        <taxon>Lactobacillales</taxon>
        <taxon>Aerococcaceae</taxon>
        <taxon>Fundicoccus</taxon>
    </lineage>
</organism>
<evidence type="ECO:0000313" key="15">
    <source>
        <dbReference type="EMBL" id="MRI86032.1"/>
    </source>
</evidence>
<evidence type="ECO:0000256" key="5">
    <source>
        <dbReference type="ARBA" id="ARBA00022705"/>
    </source>
</evidence>
<dbReference type="GO" id="GO:0006260">
    <property type="term" value="P:DNA replication"/>
    <property type="evidence" value="ECO:0007669"/>
    <property type="project" value="UniProtKB-UniRule"/>
</dbReference>
<evidence type="ECO:0000256" key="2">
    <source>
        <dbReference type="ARBA" id="ARBA00008016"/>
    </source>
</evidence>
<evidence type="ECO:0000313" key="16">
    <source>
        <dbReference type="EMBL" id="MRJ47953.1"/>
    </source>
</evidence>
<feature type="binding site" evidence="12">
    <location>
        <begin position="30"/>
        <end position="37"/>
    </location>
    <ligand>
        <name>ATP</name>
        <dbReference type="ChEBI" id="CHEBI:30616"/>
    </ligand>
</feature>
<keyword evidence="11 12" id="KW-0742">SOS response</keyword>
<dbReference type="Pfam" id="PF02463">
    <property type="entry name" value="SMC_N"/>
    <property type="match status" value="1"/>
</dbReference>
<dbReference type="InterPro" id="IPR027417">
    <property type="entry name" value="P-loop_NTPase"/>
</dbReference>
<dbReference type="GO" id="GO:0003697">
    <property type="term" value="F:single-stranded DNA binding"/>
    <property type="evidence" value="ECO:0007669"/>
    <property type="project" value="UniProtKB-UniRule"/>
</dbReference>
<keyword evidence="7 12" id="KW-0227">DNA damage</keyword>
<dbReference type="Gene3D" id="3.40.50.300">
    <property type="entry name" value="P-loop containing nucleotide triphosphate hydrolases"/>
    <property type="match status" value="1"/>
</dbReference>
<dbReference type="PANTHER" id="PTHR32182:SF0">
    <property type="entry name" value="DNA REPLICATION AND REPAIR PROTEIN RECF"/>
    <property type="match status" value="1"/>
</dbReference>
<dbReference type="GO" id="GO:0005737">
    <property type="term" value="C:cytoplasm"/>
    <property type="evidence" value="ECO:0007669"/>
    <property type="project" value="UniProtKB-SubCell"/>
</dbReference>
<evidence type="ECO:0000256" key="7">
    <source>
        <dbReference type="ARBA" id="ARBA00022763"/>
    </source>
</evidence>
<dbReference type="GO" id="GO:0000731">
    <property type="term" value="P:DNA synthesis involved in DNA repair"/>
    <property type="evidence" value="ECO:0007669"/>
    <property type="project" value="TreeGrafter"/>
</dbReference>
<dbReference type="EMBL" id="WJQT01000016">
    <property type="protein sequence ID" value="MRJ47953.1"/>
    <property type="molecule type" value="Genomic_DNA"/>
</dbReference>
<accession>A0A6I2GJN1</accession>
<dbReference type="GO" id="GO:0009432">
    <property type="term" value="P:SOS response"/>
    <property type="evidence" value="ECO:0007669"/>
    <property type="project" value="UniProtKB-UniRule"/>
</dbReference>
<evidence type="ECO:0000313" key="17">
    <source>
        <dbReference type="Proteomes" id="UP000430975"/>
    </source>
</evidence>